<dbReference type="PANTHER" id="PTHR22916">
    <property type="entry name" value="GLYCOSYLTRANSFERASE"/>
    <property type="match status" value="1"/>
</dbReference>
<evidence type="ECO:0000313" key="3">
    <source>
        <dbReference type="Proteomes" id="UP000732193"/>
    </source>
</evidence>
<dbReference type="InterPro" id="IPR001173">
    <property type="entry name" value="Glyco_trans_2-like"/>
</dbReference>
<name>A0AAE2VYK7_9RHOB</name>
<dbReference type="GO" id="GO:0016758">
    <property type="term" value="F:hexosyltransferase activity"/>
    <property type="evidence" value="ECO:0007669"/>
    <property type="project" value="UniProtKB-ARBA"/>
</dbReference>
<feature type="domain" description="Glycosyltransferase 2-like" evidence="1">
    <location>
        <begin position="18"/>
        <end position="144"/>
    </location>
</feature>
<dbReference type="InterPro" id="IPR029044">
    <property type="entry name" value="Nucleotide-diphossugar_trans"/>
</dbReference>
<dbReference type="SUPFAM" id="SSF53448">
    <property type="entry name" value="Nucleotide-diphospho-sugar transferases"/>
    <property type="match status" value="1"/>
</dbReference>
<proteinExistence type="predicted"/>
<sequence>MTSNSTSHDRPLKVTILLGIHNGADHLNAQLKSISRQSHANWHLICSDDGSTDNSLAILSDFAKSHPGQVTLNVGPCRGFSHNFMSMICALPKDAGYVNFADQDDVWHPEKLARALRQLNNIGSAPALYCGRQTYWYPTTNRQVASPEMKRPFTLRNALIENVATGNTIMLNPAAARLAQHAACRTPSVFAHDWWLYLLMTATGGIVHFDNGSPAIFYRQHPRNVIGAGKGLLAQIHRKSGVLRGVFSRRIDGNLQALFAIEDLMTPQARDICRRFSQARRKSTLARLAAMRRISLYRQHRADTLGYWGAASLGRL</sequence>
<dbReference type="EMBL" id="JAFBRM010000002">
    <property type="protein sequence ID" value="MBM1713814.1"/>
    <property type="molecule type" value="Genomic_DNA"/>
</dbReference>
<evidence type="ECO:0000313" key="2">
    <source>
        <dbReference type="EMBL" id="MBM1713814.1"/>
    </source>
</evidence>
<keyword evidence="3" id="KW-1185">Reference proteome</keyword>
<gene>
    <name evidence="2" type="ORF">JQV55_09595</name>
</gene>
<protein>
    <submittedName>
        <fullName evidence="2">Glycosyltransferase</fullName>
    </submittedName>
</protein>
<accession>A0AAE2VYK7</accession>
<dbReference type="PANTHER" id="PTHR22916:SF3">
    <property type="entry name" value="UDP-GLCNAC:BETAGAL BETA-1,3-N-ACETYLGLUCOSAMINYLTRANSFERASE-LIKE PROTEIN 1"/>
    <property type="match status" value="1"/>
</dbReference>
<dbReference type="Gene3D" id="3.90.550.10">
    <property type="entry name" value="Spore Coat Polysaccharide Biosynthesis Protein SpsA, Chain A"/>
    <property type="match status" value="1"/>
</dbReference>
<organism evidence="2 3">
    <name type="scientific">Sulfitobacter geojensis</name>
    <dbReference type="NCBI Taxonomy" id="1342299"/>
    <lineage>
        <taxon>Bacteria</taxon>
        <taxon>Pseudomonadati</taxon>
        <taxon>Pseudomonadota</taxon>
        <taxon>Alphaproteobacteria</taxon>
        <taxon>Rhodobacterales</taxon>
        <taxon>Roseobacteraceae</taxon>
        <taxon>Sulfitobacter</taxon>
    </lineage>
</organism>
<reference evidence="2 3" key="1">
    <citation type="submission" date="2021-01" db="EMBL/GenBank/DDBJ databases">
        <title>Diatom-associated Roseobacters Show Island Model of Population Structure.</title>
        <authorList>
            <person name="Qu L."/>
            <person name="Feng X."/>
            <person name="Chen Y."/>
            <person name="Li L."/>
            <person name="Wang X."/>
            <person name="Hu Z."/>
            <person name="Wang H."/>
            <person name="Luo H."/>
        </authorList>
    </citation>
    <scope>NUCLEOTIDE SEQUENCE [LARGE SCALE GENOMIC DNA]</scope>
    <source>
        <strain evidence="2 3">TR60-84</strain>
    </source>
</reference>
<dbReference type="Pfam" id="PF00535">
    <property type="entry name" value="Glycos_transf_2"/>
    <property type="match status" value="1"/>
</dbReference>
<comment type="caution">
    <text evidence="2">The sequence shown here is derived from an EMBL/GenBank/DDBJ whole genome shotgun (WGS) entry which is preliminary data.</text>
</comment>
<dbReference type="Proteomes" id="UP000732193">
    <property type="component" value="Unassembled WGS sequence"/>
</dbReference>
<dbReference type="AlphaFoldDB" id="A0AAE2VYK7"/>
<evidence type="ECO:0000259" key="1">
    <source>
        <dbReference type="Pfam" id="PF00535"/>
    </source>
</evidence>